<name>A0AAP0CMP5_9ASTR</name>
<sequence length="313" mass="36174">MKKLRGNDEAFHLSSIEICHIIEIIISRKTPTPKRYQRWDDYAISFYLKMCTCFDVDYQHLEASTSKDDCRKKQLSPLTKEMSSKAGQEEHMDCTTKGVSLEDLLKEIREEEHMDEEISKECRKKLAVIKLIGKPIYLRGPYKMGSYSPGKEPDCIPYHLYLLVREAVDIMKRYNNTNDLIDLKIAEKKIRFFCTYFNSHLPTGWKYNRANASFLIAGYDPTGGNNRCLMAGYTPFRDWAEAKGCDPKTYLSPRGIVDVMSIIHSRKTPTFWGMFGQNISFYCKLCSCFGIDYHRLEAASEDDVCLMNMGRNG</sequence>
<reference evidence="1 2" key="1">
    <citation type="submission" date="2024-04" db="EMBL/GenBank/DDBJ databases">
        <title>The reference genome of an endangered Asteraceae, Deinandra increscens subsp. villosa, native to the Central Coast of California.</title>
        <authorList>
            <person name="Guilliams M."/>
            <person name="Hasenstab-Lehman K."/>
            <person name="Meyer R."/>
            <person name="Mcevoy S."/>
        </authorList>
    </citation>
    <scope>NUCLEOTIDE SEQUENCE [LARGE SCALE GENOMIC DNA]</scope>
    <source>
        <tissue evidence="1">Leaf</tissue>
    </source>
</reference>
<dbReference type="AlphaFoldDB" id="A0AAP0CMP5"/>
<organism evidence="1 2">
    <name type="scientific">Deinandra increscens subsp. villosa</name>
    <dbReference type="NCBI Taxonomy" id="3103831"/>
    <lineage>
        <taxon>Eukaryota</taxon>
        <taxon>Viridiplantae</taxon>
        <taxon>Streptophyta</taxon>
        <taxon>Embryophyta</taxon>
        <taxon>Tracheophyta</taxon>
        <taxon>Spermatophyta</taxon>
        <taxon>Magnoliopsida</taxon>
        <taxon>eudicotyledons</taxon>
        <taxon>Gunneridae</taxon>
        <taxon>Pentapetalae</taxon>
        <taxon>asterids</taxon>
        <taxon>campanulids</taxon>
        <taxon>Asterales</taxon>
        <taxon>Asteraceae</taxon>
        <taxon>Asteroideae</taxon>
        <taxon>Heliantheae alliance</taxon>
        <taxon>Madieae</taxon>
        <taxon>Madiinae</taxon>
        <taxon>Deinandra</taxon>
    </lineage>
</organism>
<dbReference type="EMBL" id="JBCNJP010000025">
    <property type="protein sequence ID" value="KAK9056034.1"/>
    <property type="molecule type" value="Genomic_DNA"/>
</dbReference>
<comment type="caution">
    <text evidence="1">The sequence shown here is derived from an EMBL/GenBank/DDBJ whole genome shotgun (WGS) entry which is preliminary data.</text>
</comment>
<gene>
    <name evidence="1" type="ORF">SSX86_027121</name>
</gene>
<evidence type="ECO:0000313" key="1">
    <source>
        <dbReference type="EMBL" id="KAK9056034.1"/>
    </source>
</evidence>
<keyword evidence="2" id="KW-1185">Reference proteome</keyword>
<dbReference type="Gene3D" id="1.10.287.10">
    <property type="entry name" value="S15/NS1, RNA-binding"/>
    <property type="match status" value="1"/>
</dbReference>
<accession>A0AAP0CMP5</accession>
<evidence type="ECO:0000313" key="2">
    <source>
        <dbReference type="Proteomes" id="UP001408789"/>
    </source>
</evidence>
<protein>
    <submittedName>
        <fullName evidence="1">Uncharacterized protein</fullName>
    </submittedName>
</protein>
<dbReference type="Proteomes" id="UP001408789">
    <property type="component" value="Unassembled WGS sequence"/>
</dbReference>
<proteinExistence type="predicted"/>